<keyword evidence="3" id="KW-0479">Metal-binding</keyword>
<proteinExistence type="predicted"/>
<dbReference type="SUPFAM" id="SSF50324">
    <property type="entry name" value="Inorganic pyrophosphatase"/>
    <property type="match status" value="1"/>
</dbReference>
<dbReference type="InterPro" id="IPR036649">
    <property type="entry name" value="Pyrophosphatase_sf"/>
</dbReference>
<keyword evidence="7" id="KW-1185">Reference proteome</keyword>
<evidence type="ECO:0000256" key="2">
    <source>
        <dbReference type="ARBA" id="ARBA00012146"/>
    </source>
</evidence>
<comment type="cofactor">
    <cofactor evidence="1">
        <name>Mg(2+)</name>
        <dbReference type="ChEBI" id="CHEBI:18420"/>
    </cofactor>
</comment>
<dbReference type="InterPro" id="IPR008162">
    <property type="entry name" value="Pyrophosphatase"/>
</dbReference>
<dbReference type="PROSITE" id="PS00387">
    <property type="entry name" value="PPASE"/>
    <property type="match status" value="1"/>
</dbReference>
<evidence type="ECO:0000313" key="7">
    <source>
        <dbReference type="Proteomes" id="UP000680365"/>
    </source>
</evidence>
<evidence type="ECO:0000256" key="4">
    <source>
        <dbReference type="ARBA" id="ARBA00022801"/>
    </source>
</evidence>
<evidence type="ECO:0000256" key="5">
    <source>
        <dbReference type="ARBA" id="ARBA00022842"/>
    </source>
</evidence>
<organism evidence="6 7">
    <name type="scientific">Candidatus Vampirococcus lugosii</name>
    <dbReference type="NCBI Taxonomy" id="2789015"/>
    <lineage>
        <taxon>Bacteria</taxon>
        <taxon>Candidatus Absconditibacteriota</taxon>
        <taxon>Vampirococcus</taxon>
    </lineage>
</organism>
<dbReference type="Pfam" id="PF00719">
    <property type="entry name" value="Pyrophosphatase"/>
    <property type="match status" value="1"/>
</dbReference>
<comment type="caution">
    <text evidence="6">The sequence shown here is derived from an EMBL/GenBank/DDBJ whole genome shotgun (WGS) entry which is preliminary data.</text>
</comment>
<dbReference type="PANTHER" id="PTHR10286">
    <property type="entry name" value="INORGANIC PYROPHOSPHATASE"/>
    <property type="match status" value="1"/>
</dbReference>
<reference evidence="6 7" key="1">
    <citation type="journal article" date="2021" name="Nat. Commun.">
        <title>Reductive evolution and unique predatory mode in the CPR bacterium Vampirococcus lugosii.</title>
        <authorList>
            <person name="Moreira D."/>
            <person name="Zivanovic Y."/>
            <person name="Lopez-Archilla A.I."/>
            <person name="Iniesto M."/>
            <person name="Lopez-Garcia P."/>
        </authorList>
    </citation>
    <scope>NUCLEOTIDE SEQUENCE [LARGE SCALE GENOMIC DNA]</scope>
    <source>
        <strain evidence="6">Chiprana</strain>
    </source>
</reference>
<gene>
    <name evidence="6" type="ORF">VAMP_6n115</name>
</gene>
<keyword evidence="4 6" id="KW-0378">Hydrolase</keyword>
<dbReference type="CDD" id="cd00412">
    <property type="entry name" value="pyrophosphatase"/>
    <property type="match status" value="1"/>
</dbReference>
<name>A0ABS5QJS0_9BACT</name>
<dbReference type="EMBL" id="JAEDAM010000003">
    <property type="protein sequence ID" value="MBS8121517.1"/>
    <property type="molecule type" value="Genomic_DNA"/>
</dbReference>
<sequence>MNLYKDLTTWEKDGETINCIVEINKGSMVKYEFNKELNTIEVDRFFTTPMPIPYNYGLIPNTFNEDDNDPLDVIILSEFSINPGSICKGKVIGVLHMIDSGEMDDKIIVVPEKEPTYGNINTLEDLPSILKTQIEFFLTYYKKIDGKTTELNGWSDKQEAIKLIKKSQI</sequence>
<dbReference type="RefSeq" id="WP_213348120.1">
    <property type="nucleotide sequence ID" value="NZ_JAEDAM010000003.1"/>
</dbReference>
<dbReference type="EC" id="3.6.1.1" evidence="2"/>
<dbReference type="GO" id="GO:0004427">
    <property type="term" value="F:inorganic diphosphate phosphatase activity"/>
    <property type="evidence" value="ECO:0007669"/>
    <property type="project" value="UniProtKB-EC"/>
</dbReference>
<evidence type="ECO:0000256" key="1">
    <source>
        <dbReference type="ARBA" id="ARBA00001946"/>
    </source>
</evidence>
<keyword evidence="5" id="KW-0460">Magnesium</keyword>
<evidence type="ECO:0000313" key="6">
    <source>
        <dbReference type="EMBL" id="MBS8121517.1"/>
    </source>
</evidence>
<protein>
    <recommendedName>
        <fullName evidence="2">inorganic diphosphatase</fullName>
        <ecNumber evidence="2">3.6.1.1</ecNumber>
    </recommendedName>
</protein>
<dbReference type="Gene3D" id="3.90.80.10">
    <property type="entry name" value="Inorganic pyrophosphatase"/>
    <property type="match status" value="1"/>
</dbReference>
<accession>A0ABS5QJS0</accession>
<dbReference type="Proteomes" id="UP000680365">
    <property type="component" value="Unassembled WGS sequence"/>
</dbReference>
<evidence type="ECO:0000256" key="3">
    <source>
        <dbReference type="ARBA" id="ARBA00022723"/>
    </source>
</evidence>